<dbReference type="AlphaFoldDB" id="A0A0G1XY37"/>
<keyword evidence="4 6" id="KW-0450">Lipoyl</keyword>
<dbReference type="InterPro" id="IPR023213">
    <property type="entry name" value="CAT-like_dom_sf"/>
</dbReference>
<dbReference type="SUPFAM" id="SSF52777">
    <property type="entry name" value="CoA-dependent acyltransferases"/>
    <property type="match status" value="1"/>
</dbReference>
<dbReference type="GO" id="GO:0005737">
    <property type="term" value="C:cytoplasm"/>
    <property type="evidence" value="ECO:0007669"/>
    <property type="project" value="TreeGrafter"/>
</dbReference>
<reference evidence="10 11" key="1">
    <citation type="journal article" date="2015" name="Nature">
        <title>rRNA introns, odd ribosomes, and small enigmatic genomes across a large radiation of phyla.</title>
        <authorList>
            <person name="Brown C.T."/>
            <person name="Hug L.A."/>
            <person name="Thomas B.C."/>
            <person name="Sharon I."/>
            <person name="Castelle C.J."/>
            <person name="Singh A."/>
            <person name="Wilkins M.J."/>
            <person name="Williams K.H."/>
            <person name="Banfield J.F."/>
        </authorList>
    </citation>
    <scope>NUCLEOTIDE SEQUENCE [LARGE SCALE GENOMIC DNA]</scope>
</reference>
<comment type="similarity">
    <text evidence="2 6">Belongs to the 2-oxoacid dehydrogenase family.</text>
</comment>
<dbReference type="PANTHER" id="PTHR43178:SF5">
    <property type="entry name" value="LIPOAMIDE ACYLTRANSFERASE COMPONENT OF BRANCHED-CHAIN ALPHA-KETO ACID DEHYDROGENASE COMPLEX, MITOCHONDRIAL"/>
    <property type="match status" value="1"/>
</dbReference>
<dbReference type="PANTHER" id="PTHR43178">
    <property type="entry name" value="DIHYDROLIPOAMIDE ACETYLTRANSFERASE COMPONENT OF PYRUVATE DEHYDROGENASE COMPLEX"/>
    <property type="match status" value="1"/>
</dbReference>
<dbReference type="Pfam" id="PF00198">
    <property type="entry name" value="2-oxoacid_dh"/>
    <property type="match status" value="1"/>
</dbReference>
<dbReference type="InterPro" id="IPR001078">
    <property type="entry name" value="2-oxoacid_DH_actylTfrase"/>
</dbReference>
<keyword evidence="5 6" id="KW-0012">Acyltransferase</keyword>
<evidence type="ECO:0000256" key="5">
    <source>
        <dbReference type="ARBA" id="ARBA00023315"/>
    </source>
</evidence>
<comment type="caution">
    <text evidence="10">The sequence shown here is derived from an EMBL/GenBank/DDBJ whole genome shotgun (WGS) entry which is preliminary data.</text>
</comment>
<comment type="cofactor">
    <cofactor evidence="1 6">
        <name>(R)-lipoate</name>
        <dbReference type="ChEBI" id="CHEBI:83088"/>
    </cofactor>
</comment>
<dbReference type="GO" id="GO:0031405">
    <property type="term" value="F:lipoic acid binding"/>
    <property type="evidence" value="ECO:0007669"/>
    <property type="project" value="TreeGrafter"/>
</dbReference>
<dbReference type="InterPro" id="IPR004167">
    <property type="entry name" value="PSBD"/>
</dbReference>
<name>A0A0G1XY37_9BACT</name>
<organism evidence="10 11">
    <name type="scientific">Candidatus Uhrbacteria bacterium GW2011_GWC2_53_7</name>
    <dbReference type="NCBI Taxonomy" id="1618986"/>
    <lineage>
        <taxon>Bacteria</taxon>
        <taxon>Candidatus Uhriibacteriota</taxon>
    </lineage>
</organism>
<dbReference type="Proteomes" id="UP000033865">
    <property type="component" value="Unassembled WGS sequence"/>
</dbReference>
<dbReference type="PROSITE" id="PS51826">
    <property type="entry name" value="PSBD"/>
    <property type="match status" value="1"/>
</dbReference>
<dbReference type="FunFam" id="3.30.559.10:FF:000007">
    <property type="entry name" value="Dihydrolipoamide acetyltransferase component of pyruvate dehydrogenase complex"/>
    <property type="match status" value="1"/>
</dbReference>
<sequence>MLIEVIMPKMGESIQEGKILRWTKKVGEKITKDETILEISTDKVDSEIPSPVAGTLAKIVVQEQETVPVGTVIAFVETDAAAAPKSGGSVSIPPSVMAQPDAAPSVGPAPVVESGPSRTEVPARGNGRRFYSPLVRTIAKHEGLSLQDLERLSGSGAGGRVTKHDVLGYLRNRGSGGGAGVTSGARIDHAIQKMDVGELQKKYPAPRYEVVRMDTVQQKMAEHMVRSVATSPHVQAIDEIDVTGIVNYRNEHAATFEQSEGFKLTFTPFFFYAVVNALKEFPVVNASVEGDVIILKKFINLGMAVAAPQGLLVPVIKNAEEKSFLGLARAINDVAVRTRNRKLQPDEIQGGTFTITNYGVFGNIIGIPIINQPQVAILGTGAIKKRPVVITDQWGGDLLGIRSMMYATLSFDHRVIDGAIGGQFLAKVKSGIENFDFGKVK</sequence>
<feature type="domain" description="Peripheral subunit-binding (PSBD)" evidence="9">
    <location>
        <begin position="130"/>
        <end position="170"/>
    </location>
</feature>
<dbReference type="Gene3D" id="2.40.50.100">
    <property type="match status" value="1"/>
</dbReference>
<dbReference type="CDD" id="cd06849">
    <property type="entry name" value="lipoyl_domain"/>
    <property type="match status" value="1"/>
</dbReference>
<dbReference type="InterPro" id="IPR000089">
    <property type="entry name" value="Biotin_lipoyl"/>
</dbReference>
<dbReference type="SUPFAM" id="SSF47005">
    <property type="entry name" value="Peripheral subunit-binding domain of 2-oxo acid dehydrogenase complex"/>
    <property type="match status" value="1"/>
</dbReference>
<dbReference type="InterPro" id="IPR011053">
    <property type="entry name" value="Single_hybrid_motif"/>
</dbReference>
<dbReference type="InterPro" id="IPR050743">
    <property type="entry name" value="2-oxoacid_DH_E2_comp"/>
</dbReference>
<dbReference type="Pfam" id="PF02817">
    <property type="entry name" value="E3_binding"/>
    <property type="match status" value="1"/>
</dbReference>
<evidence type="ECO:0000256" key="1">
    <source>
        <dbReference type="ARBA" id="ARBA00001938"/>
    </source>
</evidence>
<keyword evidence="3 6" id="KW-0808">Transferase</keyword>
<protein>
    <recommendedName>
        <fullName evidence="6">Dihydrolipoamide acetyltransferase component of pyruvate dehydrogenase complex</fullName>
        <ecNumber evidence="6">2.3.1.-</ecNumber>
    </recommendedName>
</protein>
<dbReference type="Gene3D" id="3.30.559.10">
    <property type="entry name" value="Chloramphenicol acetyltransferase-like domain"/>
    <property type="match status" value="1"/>
</dbReference>
<feature type="region of interest" description="Disordered" evidence="7">
    <location>
        <begin position="98"/>
        <end position="126"/>
    </location>
</feature>
<dbReference type="SUPFAM" id="SSF51230">
    <property type="entry name" value="Single hybrid motif"/>
    <property type="match status" value="1"/>
</dbReference>
<evidence type="ECO:0000259" key="9">
    <source>
        <dbReference type="PROSITE" id="PS51826"/>
    </source>
</evidence>
<accession>A0A0G1XY37</accession>
<evidence type="ECO:0000313" key="10">
    <source>
        <dbReference type="EMBL" id="KKW36083.1"/>
    </source>
</evidence>
<dbReference type="EMBL" id="LCRN01000030">
    <property type="protein sequence ID" value="KKW36083.1"/>
    <property type="molecule type" value="Genomic_DNA"/>
</dbReference>
<proteinExistence type="inferred from homology"/>
<dbReference type="GO" id="GO:0016407">
    <property type="term" value="F:acetyltransferase activity"/>
    <property type="evidence" value="ECO:0007669"/>
    <property type="project" value="TreeGrafter"/>
</dbReference>
<evidence type="ECO:0000256" key="3">
    <source>
        <dbReference type="ARBA" id="ARBA00022679"/>
    </source>
</evidence>
<evidence type="ECO:0000259" key="8">
    <source>
        <dbReference type="PROSITE" id="PS50968"/>
    </source>
</evidence>
<dbReference type="PATRIC" id="fig|1618986.3.peg.352"/>
<dbReference type="Gene3D" id="4.10.320.10">
    <property type="entry name" value="E3-binding domain"/>
    <property type="match status" value="1"/>
</dbReference>
<dbReference type="InterPro" id="IPR003016">
    <property type="entry name" value="2-oxoA_DH_lipoyl-BS"/>
</dbReference>
<feature type="domain" description="Lipoyl-binding" evidence="8">
    <location>
        <begin position="2"/>
        <end position="77"/>
    </location>
</feature>
<evidence type="ECO:0000256" key="2">
    <source>
        <dbReference type="ARBA" id="ARBA00007317"/>
    </source>
</evidence>
<evidence type="ECO:0000256" key="4">
    <source>
        <dbReference type="ARBA" id="ARBA00022823"/>
    </source>
</evidence>
<evidence type="ECO:0000313" key="11">
    <source>
        <dbReference type="Proteomes" id="UP000033865"/>
    </source>
</evidence>
<dbReference type="PROSITE" id="PS50968">
    <property type="entry name" value="BIOTINYL_LIPOYL"/>
    <property type="match status" value="1"/>
</dbReference>
<gene>
    <name evidence="10" type="ORF">UY82_C0030G0004</name>
</gene>
<evidence type="ECO:0000256" key="7">
    <source>
        <dbReference type="SAM" id="MobiDB-lite"/>
    </source>
</evidence>
<dbReference type="InterPro" id="IPR036625">
    <property type="entry name" value="E3-bd_dom_sf"/>
</dbReference>
<dbReference type="Pfam" id="PF00364">
    <property type="entry name" value="Biotin_lipoyl"/>
    <property type="match status" value="1"/>
</dbReference>
<dbReference type="PROSITE" id="PS00189">
    <property type="entry name" value="LIPOYL"/>
    <property type="match status" value="1"/>
</dbReference>
<dbReference type="EC" id="2.3.1.-" evidence="6"/>
<evidence type="ECO:0000256" key="6">
    <source>
        <dbReference type="RuleBase" id="RU003423"/>
    </source>
</evidence>